<evidence type="ECO:0000313" key="8">
    <source>
        <dbReference type="Proteomes" id="UP001530377"/>
    </source>
</evidence>
<dbReference type="Pfam" id="PF01554">
    <property type="entry name" value="MatE"/>
    <property type="match status" value="2"/>
</dbReference>
<evidence type="ECO:0000256" key="6">
    <source>
        <dbReference type="SAM" id="Phobius"/>
    </source>
</evidence>
<feature type="transmembrane region" description="Helical" evidence="6">
    <location>
        <begin position="101"/>
        <end position="129"/>
    </location>
</feature>
<keyword evidence="8" id="KW-1185">Reference proteome</keyword>
<reference evidence="7 8" key="1">
    <citation type="submission" date="2024-10" db="EMBL/GenBank/DDBJ databases">
        <title>Updated reference genomes for cyclostephanoid diatoms.</title>
        <authorList>
            <person name="Roberts W.R."/>
            <person name="Alverson A.J."/>
        </authorList>
    </citation>
    <scope>NUCLEOTIDE SEQUENCE [LARGE SCALE GENOMIC DNA]</scope>
    <source>
        <strain evidence="7 8">AJA228-03</strain>
    </source>
</reference>
<sequence>MRRSSINEDLLRRWYSTSIDGGGLRLSSALESLSLLDIDPDDDFIITDDNAKAAGRLAYGAVRDDDDDDAANDDDRLAPTSSAVIKSKVIRREASLLREELRAMVGLAVPVIVTYALELVPSIITLVLVGRIDDGNVGRGGVGGNNGDKTNGDDTDDDDDSSCARGLYIDAAALAVMLYNVVGMSTGLGLLTALDTLCASAHGANRPDKMGTYLLTGLSVMCMLYVIVASALCNATVVLLFFNQPEVVAKHAGIFVMWMLPGLPFLYAYELLRKLSQARNETLPMIISAVTCVVVNACSGYYMVNYTKLGWLGAALARTLGNMSMVPAILLCMYYTDREFVLVHVRGGLRVKDAINARAIAKFLNLGIPGMLQVMFEWVAFEILALECGILPDFNTAIIAIGANAISMQISTFLYMLYLGASVAGNIRIGNALGAGDTHRAMMAMYLALGLGLLLSFANTLFILSYRLALPSLFTSDTDLIGKTKDLLIITAIFQVPDAINGIDQGIYRAIGKQSLAAKLNAIAYYVVGIPFGYYLGLHMGYGVEGLWFGLVAGLAWGSTINTMILLNLDWKQLSLDTRRRLSIVCAPPVD</sequence>
<feature type="transmembrane region" description="Helical" evidence="6">
    <location>
        <begin position="167"/>
        <end position="191"/>
    </location>
</feature>
<dbReference type="AlphaFoldDB" id="A0ABD3RW64"/>
<evidence type="ECO:0008006" key="9">
    <source>
        <dbReference type="Google" id="ProtNLM"/>
    </source>
</evidence>
<feature type="transmembrane region" description="Helical" evidence="6">
    <location>
        <begin position="487"/>
        <end position="504"/>
    </location>
</feature>
<dbReference type="Proteomes" id="UP001530377">
    <property type="component" value="Unassembled WGS sequence"/>
</dbReference>
<gene>
    <name evidence="7" type="ORF">ACHAXA_000083</name>
</gene>
<dbReference type="InterPro" id="IPR045069">
    <property type="entry name" value="MATE_euk"/>
</dbReference>
<feature type="transmembrane region" description="Helical" evidence="6">
    <location>
        <begin position="254"/>
        <end position="272"/>
    </location>
</feature>
<comment type="caution">
    <text evidence="7">The sequence shown here is derived from an EMBL/GenBank/DDBJ whole genome shotgun (WGS) entry which is preliminary data.</text>
</comment>
<dbReference type="CDD" id="cd13132">
    <property type="entry name" value="MATE_eukaryotic"/>
    <property type="match status" value="1"/>
</dbReference>
<feature type="transmembrane region" description="Helical" evidence="6">
    <location>
        <begin position="516"/>
        <end position="536"/>
    </location>
</feature>
<dbReference type="NCBIfam" id="TIGR00797">
    <property type="entry name" value="matE"/>
    <property type="match status" value="1"/>
</dbReference>
<organism evidence="7 8">
    <name type="scientific">Cyclostephanos tholiformis</name>
    <dbReference type="NCBI Taxonomy" id="382380"/>
    <lineage>
        <taxon>Eukaryota</taxon>
        <taxon>Sar</taxon>
        <taxon>Stramenopiles</taxon>
        <taxon>Ochrophyta</taxon>
        <taxon>Bacillariophyta</taxon>
        <taxon>Coscinodiscophyceae</taxon>
        <taxon>Thalassiosirophycidae</taxon>
        <taxon>Stephanodiscales</taxon>
        <taxon>Stephanodiscaceae</taxon>
        <taxon>Cyclostephanos</taxon>
    </lineage>
</organism>
<proteinExistence type="inferred from homology"/>
<dbReference type="InterPro" id="IPR002528">
    <property type="entry name" value="MATE_fam"/>
</dbReference>
<feature type="transmembrane region" description="Helical" evidence="6">
    <location>
        <begin position="212"/>
        <end position="242"/>
    </location>
</feature>
<protein>
    <recommendedName>
        <fullName evidence="9">Multidrug and toxin extrusion protein</fullName>
    </recommendedName>
</protein>
<name>A0ABD3RW64_9STRA</name>
<dbReference type="PANTHER" id="PTHR11206">
    <property type="entry name" value="MULTIDRUG RESISTANCE PROTEIN"/>
    <property type="match status" value="1"/>
</dbReference>
<feature type="transmembrane region" description="Helical" evidence="6">
    <location>
        <begin position="548"/>
        <end position="571"/>
    </location>
</feature>
<accession>A0ABD3RW64</accession>
<keyword evidence="4 6" id="KW-1133">Transmembrane helix</keyword>
<dbReference type="EMBL" id="JALLPB020000149">
    <property type="protein sequence ID" value="KAL3816433.1"/>
    <property type="molecule type" value="Genomic_DNA"/>
</dbReference>
<feature type="transmembrane region" description="Helical" evidence="6">
    <location>
        <begin position="446"/>
        <end position="467"/>
    </location>
</feature>
<comment type="subcellular location">
    <subcellularLocation>
        <location evidence="1">Membrane</location>
        <topology evidence="1">Multi-pass membrane protein</topology>
    </subcellularLocation>
</comment>
<evidence type="ECO:0000256" key="5">
    <source>
        <dbReference type="ARBA" id="ARBA00023136"/>
    </source>
</evidence>
<keyword evidence="3 6" id="KW-0812">Transmembrane</keyword>
<keyword evidence="5 6" id="KW-0472">Membrane</keyword>
<evidence type="ECO:0000256" key="2">
    <source>
        <dbReference type="ARBA" id="ARBA00010199"/>
    </source>
</evidence>
<comment type="similarity">
    <text evidence="2">Belongs to the multi antimicrobial extrusion (MATE) (TC 2.A.66.1) family.</text>
</comment>
<feature type="transmembrane region" description="Helical" evidence="6">
    <location>
        <begin position="396"/>
        <end position="418"/>
    </location>
</feature>
<evidence type="ECO:0000256" key="3">
    <source>
        <dbReference type="ARBA" id="ARBA00022692"/>
    </source>
</evidence>
<evidence type="ECO:0000256" key="1">
    <source>
        <dbReference type="ARBA" id="ARBA00004141"/>
    </source>
</evidence>
<feature type="transmembrane region" description="Helical" evidence="6">
    <location>
        <begin position="355"/>
        <end position="376"/>
    </location>
</feature>
<feature type="transmembrane region" description="Helical" evidence="6">
    <location>
        <begin position="284"/>
        <end position="304"/>
    </location>
</feature>
<evidence type="ECO:0000313" key="7">
    <source>
        <dbReference type="EMBL" id="KAL3816433.1"/>
    </source>
</evidence>
<dbReference type="GO" id="GO:0016020">
    <property type="term" value="C:membrane"/>
    <property type="evidence" value="ECO:0007669"/>
    <property type="project" value="UniProtKB-SubCell"/>
</dbReference>
<feature type="transmembrane region" description="Helical" evidence="6">
    <location>
        <begin position="310"/>
        <end position="334"/>
    </location>
</feature>
<evidence type="ECO:0000256" key="4">
    <source>
        <dbReference type="ARBA" id="ARBA00022989"/>
    </source>
</evidence>